<dbReference type="Proteomes" id="UP001176478">
    <property type="component" value="Unassembled WGS sequence"/>
</dbReference>
<proteinExistence type="predicted"/>
<evidence type="ECO:0000313" key="2">
    <source>
        <dbReference type="Proteomes" id="UP001176478"/>
    </source>
</evidence>
<gene>
    <name evidence="1" type="primary">csy1</name>
    <name evidence="1" type="ORF">Q5E86_00200</name>
</gene>
<dbReference type="InterPro" id="IPR013397">
    <property type="entry name" value="CRISPR-assoc_prot_Csy1"/>
</dbReference>
<reference evidence="1" key="1">
    <citation type="submission" date="2023-07" db="EMBL/GenBank/DDBJ databases">
        <authorList>
            <person name="Yang W."/>
            <person name="Chen J."/>
            <person name="Ji P."/>
            <person name="Hu F."/>
        </authorList>
    </citation>
    <scope>NUCLEOTIDE SEQUENCE</scope>
    <source>
        <strain evidence="1">CRE-138-0111</strain>
    </source>
</reference>
<keyword evidence="2" id="KW-1185">Reference proteome</keyword>
<reference evidence="1" key="2">
    <citation type="journal article" date="2024" name="Int. J. Antimicrob. Agents">
        <title>Identification of a novel Providencia species showing multi-drug-resistant in three patients with hospital-acquired infection.</title>
        <authorList>
            <person name="Yang W."/>
            <person name="Chen J."/>
            <person name="Yang F."/>
            <person name="Ji P."/>
            <person name="Shen S."/>
            <person name="Yin D."/>
            <person name="Hu F."/>
        </authorList>
    </citation>
    <scope>NUCLEOTIDE SEQUENCE</scope>
    <source>
        <strain evidence="1">CRE-138-0111</strain>
    </source>
</reference>
<dbReference type="NCBIfam" id="TIGR02564">
    <property type="entry name" value="cas_Csy1"/>
    <property type="match status" value="1"/>
</dbReference>
<organism evidence="1 2">
    <name type="scientific">Providencia huashanensis</name>
    <dbReference type="NCBI Taxonomy" id="3037798"/>
    <lineage>
        <taxon>Bacteria</taxon>
        <taxon>Pseudomonadati</taxon>
        <taxon>Pseudomonadota</taxon>
        <taxon>Gammaproteobacteria</taxon>
        <taxon>Enterobacterales</taxon>
        <taxon>Morganellaceae</taxon>
        <taxon>Providencia</taxon>
    </lineage>
</organism>
<name>A0ABT9AKY6_9GAMM</name>
<comment type="caution">
    <text evidence="1">The sequence shown here is derived from an EMBL/GenBank/DDBJ whole genome shotgun (WGS) entry which is preliminary data.</text>
</comment>
<evidence type="ECO:0000313" key="1">
    <source>
        <dbReference type="EMBL" id="MDO7854825.1"/>
    </source>
</evidence>
<sequence>MLDPAIEAFFTERKESWLKKNVKASMSEGEIQQLQQKCDAILSLAQWLPSAAKRAGQISLSTHPCTFSHPSSRKNKNGYVTPILARAEHTNDGLLRTGNVMVETDALGNAAALDVYKFLTLELQDNRTLLAHIKDETPLAKDILNQGDEEYHLLRDGFLAMVAADKTVITSSKIKQVYFPVWLEDNEYHLLSPLTPSGLVFELRKRIDTIRFSEQTKALRDLKRKGEFSQVGYKEIYGLTTIGYGGTKPQNISVLNNQNAGKAHLLPSLPPQIAQRKRRLPTYDFFTNTVNPWQVKETLEAFHGLISLPKAQRGSRFIEYRDRRIQEYVDYIMLTMWEVRRGFEQNNIQLPTQLAKVQQIWLFPDQQQRNNSDEWLEGIITLIAQQFMRHYKKVLGKKAIALGNDELAAIAQVIAINKELLRWAQPTYSSFLISKYKMPMRYLALIPLAFQPWRLGSVLCMP</sequence>
<dbReference type="Pfam" id="PF09611">
    <property type="entry name" value="Cas_Csy1"/>
    <property type="match status" value="1"/>
</dbReference>
<dbReference type="EMBL" id="JAUQTG010000001">
    <property type="protein sequence ID" value="MDO7854825.1"/>
    <property type="molecule type" value="Genomic_DNA"/>
</dbReference>
<accession>A0ABT9AKY6</accession>
<protein>
    <submittedName>
        <fullName evidence="1">Type I-F CRISPR-associated protein Csy1</fullName>
    </submittedName>
</protein>